<keyword evidence="3" id="KW-1185">Reference proteome</keyword>
<dbReference type="EMBL" id="BLLF01005433">
    <property type="protein sequence ID" value="GFH31195.1"/>
    <property type="molecule type" value="Genomic_DNA"/>
</dbReference>
<proteinExistence type="predicted"/>
<comment type="caution">
    <text evidence="2">The sequence shown here is derived from an EMBL/GenBank/DDBJ whole genome shotgun (WGS) entry which is preliminary data.</text>
</comment>
<evidence type="ECO:0000256" key="1">
    <source>
        <dbReference type="SAM" id="MobiDB-lite"/>
    </source>
</evidence>
<evidence type="ECO:0000313" key="2">
    <source>
        <dbReference type="EMBL" id="GFH31195.1"/>
    </source>
</evidence>
<reference evidence="2 3" key="1">
    <citation type="submission" date="2020-02" db="EMBL/GenBank/DDBJ databases">
        <title>Draft genome sequence of Haematococcus lacustris strain NIES-144.</title>
        <authorList>
            <person name="Morimoto D."/>
            <person name="Nakagawa S."/>
            <person name="Yoshida T."/>
            <person name="Sawayama S."/>
        </authorList>
    </citation>
    <scope>NUCLEOTIDE SEQUENCE [LARGE SCALE GENOMIC DNA]</scope>
    <source>
        <strain evidence="2 3">NIES-144</strain>
    </source>
</reference>
<dbReference type="AlphaFoldDB" id="A0A6A0AEV9"/>
<feature type="compositionally biased region" description="Polar residues" evidence="1">
    <location>
        <begin position="139"/>
        <end position="159"/>
    </location>
</feature>
<gene>
    <name evidence="2" type="ORF">HaLaN_30183</name>
</gene>
<evidence type="ECO:0000313" key="3">
    <source>
        <dbReference type="Proteomes" id="UP000485058"/>
    </source>
</evidence>
<name>A0A6A0AEV9_HAELA</name>
<sequence length="159" mass="16637">MQWMPCFMCCPGLVAGPYPQNRLGPPEGQPAAAQAPGGSIRGGLGHRDQAAVEQSSSSHESGALSDVFPRLPSEQPTYRQLSSLMTTQGQVPRQRGLWGGGWCPGRQEGRARARATAPTTAFPGGAGPHPPPKLGSAEFQGQQAGCRQGYAPNTSSRSI</sequence>
<organism evidence="2 3">
    <name type="scientific">Haematococcus lacustris</name>
    <name type="common">Green alga</name>
    <name type="synonym">Haematococcus pluvialis</name>
    <dbReference type="NCBI Taxonomy" id="44745"/>
    <lineage>
        <taxon>Eukaryota</taxon>
        <taxon>Viridiplantae</taxon>
        <taxon>Chlorophyta</taxon>
        <taxon>core chlorophytes</taxon>
        <taxon>Chlorophyceae</taxon>
        <taxon>CS clade</taxon>
        <taxon>Chlamydomonadales</taxon>
        <taxon>Haematococcaceae</taxon>
        <taxon>Haematococcus</taxon>
    </lineage>
</organism>
<feature type="region of interest" description="Disordered" evidence="1">
    <location>
        <begin position="21"/>
        <end position="159"/>
    </location>
</feature>
<feature type="compositionally biased region" description="Polar residues" evidence="1">
    <location>
        <begin position="74"/>
        <end position="91"/>
    </location>
</feature>
<feature type="compositionally biased region" description="Low complexity" evidence="1">
    <location>
        <begin position="114"/>
        <end position="123"/>
    </location>
</feature>
<protein>
    <submittedName>
        <fullName evidence="2">Uncharacterized protein</fullName>
    </submittedName>
</protein>
<feature type="compositionally biased region" description="Low complexity" evidence="1">
    <location>
        <begin position="24"/>
        <end position="38"/>
    </location>
</feature>
<dbReference type="Proteomes" id="UP000485058">
    <property type="component" value="Unassembled WGS sequence"/>
</dbReference>
<accession>A0A6A0AEV9</accession>